<dbReference type="AlphaFoldDB" id="A0A3Q9HQR8"/>
<dbReference type="OrthoDB" id="9787430at2"/>
<dbReference type="InterPro" id="IPR007383">
    <property type="entry name" value="DUF445"/>
</dbReference>
<dbReference type="KEGG" id="aft:BBF96_07985"/>
<comment type="subcellular location">
    <subcellularLocation>
        <location evidence="1">Endomembrane system</location>
    </subcellularLocation>
</comment>
<dbReference type="GO" id="GO:0012505">
    <property type="term" value="C:endomembrane system"/>
    <property type="evidence" value="ECO:0007669"/>
    <property type="project" value="UniProtKB-SubCell"/>
</dbReference>
<gene>
    <name evidence="7" type="ORF">BBF96_07985</name>
</gene>
<dbReference type="Pfam" id="PF04286">
    <property type="entry name" value="DUF445"/>
    <property type="match status" value="1"/>
</dbReference>
<evidence type="ECO:0000256" key="3">
    <source>
        <dbReference type="ARBA" id="ARBA00022692"/>
    </source>
</evidence>
<evidence type="ECO:0008006" key="9">
    <source>
        <dbReference type="Google" id="ProtNLM"/>
    </source>
</evidence>
<evidence type="ECO:0000256" key="6">
    <source>
        <dbReference type="SAM" id="Phobius"/>
    </source>
</evidence>
<evidence type="ECO:0000313" key="7">
    <source>
        <dbReference type="EMBL" id="AZR73326.1"/>
    </source>
</evidence>
<dbReference type="Proteomes" id="UP000267250">
    <property type="component" value="Chromosome"/>
</dbReference>
<dbReference type="PANTHER" id="PTHR35791">
    <property type="entry name" value="UPF0754 MEMBRANE PROTEIN YHEB"/>
    <property type="match status" value="1"/>
</dbReference>
<keyword evidence="8" id="KW-1185">Reference proteome</keyword>
<sequence>MKASIFIVSPLVGAGIGYITNWIAIKMLFRPIKPVRIFGKEISSLQGVIPKRHKDLARSIGKTVGEHLLTEDAFQNILETPETRERIRKLVQDGARHLQKEERTVDELLEFVIPDFKVREEMFKELSDYIVTLILEIIRSEKTIEVLERYLTERIFQDKEEFLSSDYYQKLKYDIREYLLTGLKSPIVLERINLFLHTRIIDWQNSEKQLKNLIPKNIVNGIKAFLLDQGPKFTEQIMAYLTSAETKSQIKKRIDQFFDQSLLMGLLGKFFADRDKIAEQLINQIADFINDPLNQYELLKKINDVIDTILDTRVSELANRIDEKVVLSISEFLFNKMTSREFIDNCLDNLENLILTTKKLEESICQAAVVQEVSFNSNEVLESKKTGRFIRQLLIDFLNADFVEKVISKLIKDQLRALRQQQVKSFFANLKLTTIKKVENGVLDLLNFVNRNYLGKIINAINFDKLVEEKVLSFELEEMEALVLQVMSVELRAITLFGFYLGLLMGFVTPLINLLFG</sequence>
<evidence type="ECO:0000313" key="8">
    <source>
        <dbReference type="Proteomes" id="UP000267250"/>
    </source>
</evidence>
<keyword evidence="4 6" id="KW-1133">Transmembrane helix</keyword>
<dbReference type="PANTHER" id="PTHR35791:SF1">
    <property type="entry name" value="UPF0754 MEMBRANE PROTEIN YHEB"/>
    <property type="match status" value="1"/>
</dbReference>
<evidence type="ECO:0000256" key="1">
    <source>
        <dbReference type="ARBA" id="ARBA00004308"/>
    </source>
</evidence>
<dbReference type="EMBL" id="CP016379">
    <property type="protein sequence ID" value="AZR73326.1"/>
    <property type="molecule type" value="Genomic_DNA"/>
</dbReference>
<organism evidence="7 8">
    <name type="scientific">Anoxybacter fermentans</name>
    <dbReference type="NCBI Taxonomy" id="1323375"/>
    <lineage>
        <taxon>Bacteria</taxon>
        <taxon>Bacillati</taxon>
        <taxon>Bacillota</taxon>
        <taxon>Clostridia</taxon>
        <taxon>Halanaerobiales</taxon>
        <taxon>Anoxybacter</taxon>
    </lineage>
</organism>
<name>A0A3Q9HQR8_9FIRM</name>
<reference evidence="7 8" key="1">
    <citation type="submission" date="2016-07" db="EMBL/GenBank/DDBJ databases">
        <title>Genome and transcriptome analysis of iron-reducing fermentative bacteria Anoxybacter fermentans.</title>
        <authorList>
            <person name="Zeng X."/>
            <person name="Shao Z."/>
        </authorList>
    </citation>
    <scope>NUCLEOTIDE SEQUENCE [LARGE SCALE GENOMIC DNA]</scope>
    <source>
        <strain evidence="7 8">DY22613</strain>
    </source>
</reference>
<evidence type="ECO:0000256" key="4">
    <source>
        <dbReference type="ARBA" id="ARBA00022989"/>
    </source>
</evidence>
<keyword evidence="3 6" id="KW-0812">Transmembrane</keyword>
<evidence type="ECO:0000256" key="5">
    <source>
        <dbReference type="ARBA" id="ARBA00023136"/>
    </source>
</evidence>
<proteinExistence type="inferred from homology"/>
<protein>
    <recommendedName>
        <fullName evidence="9">DUF445 domain-containing protein</fullName>
    </recommendedName>
</protein>
<feature type="transmembrane region" description="Helical" evidence="6">
    <location>
        <begin position="494"/>
        <end position="516"/>
    </location>
</feature>
<comment type="similarity">
    <text evidence="2">Belongs to the UPF0754 family.</text>
</comment>
<accession>A0A3Q9HQR8</accession>
<dbReference type="RefSeq" id="WP_127016660.1">
    <property type="nucleotide sequence ID" value="NZ_CP016379.1"/>
</dbReference>
<evidence type="ECO:0000256" key="2">
    <source>
        <dbReference type="ARBA" id="ARBA00008053"/>
    </source>
</evidence>
<feature type="transmembrane region" description="Helical" evidence="6">
    <location>
        <begin position="6"/>
        <end position="29"/>
    </location>
</feature>
<keyword evidence="5 6" id="KW-0472">Membrane</keyword>